<keyword evidence="3 14" id="KW-0812">Transmembrane</keyword>
<evidence type="ECO:0000313" key="19">
    <source>
        <dbReference type="EMBL" id="KAI5616939.1"/>
    </source>
</evidence>
<comment type="function">
    <text evidence="15">Cadherins are calcium-dependent cell adhesion proteins.</text>
</comment>
<evidence type="ECO:0000256" key="1">
    <source>
        <dbReference type="ARBA" id="ARBA00004251"/>
    </source>
</evidence>
<evidence type="ECO:0000256" key="7">
    <source>
        <dbReference type="ARBA" id="ARBA00022837"/>
    </source>
</evidence>
<evidence type="ECO:0000256" key="15">
    <source>
        <dbReference type="RuleBase" id="RU004357"/>
    </source>
</evidence>
<dbReference type="InterPro" id="IPR015919">
    <property type="entry name" value="Cadherin-like_sf"/>
</dbReference>
<comment type="caution">
    <text evidence="19">The sequence shown here is derived from an EMBL/GenBank/DDBJ whole genome shotgun (WGS) entry which is preliminary data.</text>
</comment>
<dbReference type="Pfam" id="PF01049">
    <property type="entry name" value="CADH_Y-type_LIR"/>
    <property type="match status" value="1"/>
</dbReference>
<reference evidence="19" key="1">
    <citation type="submission" date="2018-07" db="EMBL/GenBank/DDBJ databases">
        <title>Comparative genomics of catfishes provides insights into carnivory and benthic adaptation.</title>
        <authorList>
            <person name="Zhang Y."/>
            <person name="Wang D."/>
            <person name="Peng Z."/>
            <person name="Zheng S."/>
            <person name="Shao F."/>
            <person name="Tao W."/>
        </authorList>
    </citation>
    <scope>NUCLEOTIDE SEQUENCE</scope>
    <source>
        <strain evidence="19">Chongqing</strain>
    </source>
</reference>
<dbReference type="PANTHER" id="PTHR24027:SF96">
    <property type="entry name" value="CADHERIN-12"/>
    <property type="match status" value="1"/>
</dbReference>
<dbReference type="FunFam" id="2.60.40.60:FF:000012">
    <property type="entry name" value="Cadherin 24"/>
    <property type="match status" value="1"/>
</dbReference>
<dbReference type="GO" id="GO:0016339">
    <property type="term" value="P:calcium-dependent cell-cell adhesion via plasma membrane cell adhesion molecules"/>
    <property type="evidence" value="ECO:0007669"/>
    <property type="project" value="TreeGrafter"/>
</dbReference>
<dbReference type="GO" id="GO:0000902">
    <property type="term" value="P:cell morphogenesis"/>
    <property type="evidence" value="ECO:0007669"/>
    <property type="project" value="TreeGrafter"/>
</dbReference>
<keyword evidence="11" id="KW-0325">Glycoprotein</keyword>
<evidence type="ECO:0000259" key="18">
    <source>
        <dbReference type="PROSITE" id="PS50268"/>
    </source>
</evidence>
<dbReference type="GO" id="GO:0005509">
    <property type="term" value="F:calcium ion binding"/>
    <property type="evidence" value="ECO:0007669"/>
    <property type="project" value="UniProtKB-UniRule"/>
</dbReference>
<evidence type="ECO:0000256" key="8">
    <source>
        <dbReference type="ARBA" id="ARBA00022889"/>
    </source>
</evidence>
<dbReference type="FunFam" id="2.60.40.60:FF:000008">
    <property type="entry name" value="Cadherin 24"/>
    <property type="match status" value="1"/>
</dbReference>
<dbReference type="InterPro" id="IPR000233">
    <property type="entry name" value="Cadherin_Y-type_LIR"/>
</dbReference>
<dbReference type="PROSITE" id="PS00232">
    <property type="entry name" value="CADHERIN_1"/>
    <property type="match status" value="1"/>
</dbReference>
<feature type="domain" description="Cadherin" evidence="18">
    <location>
        <begin position="105"/>
        <end position="185"/>
    </location>
</feature>
<dbReference type="Pfam" id="PF00028">
    <property type="entry name" value="Cadherin"/>
    <property type="match status" value="5"/>
</dbReference>
<dbReference type="GO" id="GO:0007156">
    <property type="term" value="P:homophilic cell adhesion via plasma membrane adhesion molecules"/>
    <property type="evidence" value="ECO:0007669"/>
    <property type="project" value="InterPro"/>
</dbReference>
<dbReference type="GO" id="GO:0044331">
    <property type="term" value="P:cell-cell adhesion mediated by cadherin"/>
    <property type="evidence" value="ECO:0007669"/>
    <property type="project" value="TreeGrafter"/>
</dbReference>
<dbReference type="FunFam" id="2.60.40.60:FF:000097">
    <property type="entry name" value="cadherin-12 isoform X1"/>
    <property type="match status" value="1"/>
</dbReference>
<evidence type="ECO:0000256" key="2">
    <source>
        <dbReference type="ARBA" id="ARBA00022475"/>
    </source>
</evidence>
<evidence type="ECO:0000256" key="9">
    <source>
        <dbReference type="ARBA" id="ARBA00022989"/>
    </source>
</evidence>
<keyword evidence="20" id="KW-1185">Reference proteome</keyword>
<evidence type="ECO:0000256" key="13">
    <source>
        <dbReference type="PROSITE-ProRule" id="PRU00043"/>
    </source>
</evidence>
<evidence type="ECO:0000256" key="3">
    <source>
        <dbReference type="ARBA" id="ARBA00022692"/>
    </source>
</evidence>
<dbReference type="Gene3D" id="4.10.900.10">
    <property type="entry name" value="TCF3-CBD (Catenin binding domain)"/>
    <property type="match status" value="1"/>
</dbReference>
<dbReference type="GO" id="GO:0008013">
    <property type="term" value="F:beta-catenin binding"/>
    <property type="evidence" value="ECO:0007669"/>
    <property type="project" value="TreeGrafter"/>
</dbReference>
<dbReference type="FunFam" id="2.60.40.60:FF:000014">
    <property type="entry name" value="Cadherin 8"/>
    <property type="match status" value="1"/>
</dbReference>
<keyword evidence="2" id="KW-1003">Cell membrane</keyword>
<keyword evidence="9 17" id="KW-1133">Transmembrane helix</keyword>
<dbReference type="InterPro" id="IPR002126">
    <property type="entry name" value="Cadherin-like_dom"/>
</dbReference>
<dbReference type="GO" id="GO:0016342">
    <property type="term" value="C:catenin complex"/>
    <property type="evidence" value="ECO:0007669"/>
    <property type="project" value="TreeGrafter"/>
</dbReference>
<feature type="region of interest" description="Disordered" evidence="16">
    <location>
        <begin position="799"/>
        <end position="821"/>
    </location>
</feature>
<gene>
    <name evidence="19" type="ORF">C0J50_23527</name>
</gene>
<dbReference type="InterPro" id="IPR027397">
    <property type="entry name" value="Catenin-bd_sf"/>
</dbReference>
<evidence type="ECO:0000256" key="11">
    <source>
        <dbReference type="ARBA" id="ARBA00023180"/>
    </source>
</evidence>
<dbReference type="Proteomes" id="UP001205998">
    <property type="component" value="Unassembled WGS sequence"/>
</dbReference>
<keyword evidence="7 13" id="KW-0106">Calcium</keyword>
<dbReference type="InterPro" id="IPR020894">
    <property type="entry name" value="Cadherin_CS"/>
</dbReference>
<keyword evidence="10 17" id="KW-0472">Membrane</keyword>
<dbReference type="CDD" id="cd11304">
    <property type="entry name" value="Cadherin_repeat"/>
    <property type="match status" value="5"/>
</dbReference>
<dbReference type="GO" id="GO:0045296">
    <property type="term" value="F:cadherin binding"/>
    <property type="evidence" value="ECO:0007669"/>
    <property type="project" value="TreeGrafter"/>
</dbReference>
<dbReference type="GO" id="GO:0007043">
    <property type="term" value="P:cell-cell junction assembly"/>
    <property type="evidence" value="ECO:0007669"/>
    <property type="project" value="TreeGrafter"/>
</dbReference>
<dbReference type="SMART" id="SM00112">
    <property type="entry name" value="CA"/>
    <property type="match status" value="5"/>
</dbReference>
<evidence type="ECO:0000256" key="10">
    <source>
        <dbReference type="ARBA" id="ARBA00023136"/>
    </source>
</evidence>
<evidence type="ECO:0000256" key="17">
    <source>
        <dbReference type="SAM" id="Phobius"/>
    </source>
</evidence>
<dbReference type="PRINTS" id="PR00205">
    <property type="entry name" value="CADHERIN"/>
</dbReference>
<dbReference type="PROSITE" id="PS50268">
    <property type="entry name" value="CADHERIN_2"/>
    <property type="match status" value="5"/>
</dbReference>
<dbReference type="AlphaFoldDB" id="A0AAD5AHQ1"/>
<organism evidence="19 20">
    <name type="scientific">Silurus asotus</name>
    <name type="common">Amur catfish</name>
    <name type="synonym">Parasilurus asotus</name>
    <dbReference type="NCBI Taxonomy" id="30991"/>
    <lineage>
        <taxon>Eukaryota</taxon>
        <taxon>Metazoa</taxon>
        <taxon>Chordata</taxon>
        <taxon>Craniata</taxon>
        <taxon>Vertebrata</taxon>
        <taxon>Euteleostomi</taxon>
        <taxon>Actinopterygii</taxon>
        <taxon>Neopterygii</taxon>
        <taxon>Teleostei</taxon>
        <taxon>Ostariophysi</taxon>
        <taxon>Siluriformes</taxon>
        <taxon>Siluridae</taxon>
        <taxon>Silurus</taxon>
    </lineage>
</organism>
<sequence>MVVIVLVVVMVVVVMVVVMVVVVVIVVVIVEMVLMVVVLVVMVVVVMVVFQLNRWEKEHHRGLGDHRSLSMVGVPRVKRGWVWNQFFVLEEYMGSEPQYVGKLHSDLDRGDNMVKYTLSGEGVGSIFTIEPSTGDIHALRSLDREEKSYYTLRAQAVDVVTERALEPESTFIIKVQDINDNEPKFLEGPYMASVPEMSPVGTYVTRVTATDADDPTYGNSAQIVYSVLHGQPYFSVEPKTGVIRIALPNMDREIKESYQVMIQAKDMGGQLGGLAGTTTVNITLTDINDNPPRFAKSVFHLRVPESAPVDSSLGKIKAHDLDVGTNAKVEYRIVPGDSSSTFDIYTDAHTQEGTVVLRKPLDYESRKAYSFKVSASDPHMDARFLQGGSHSDSAVVKLSVMDVEEPPIFSSSEYSMETREGAAGNTIGMVKAHDPDTGHSPISYSIEWNRDTENYFSIDPVQGTIYSREALDRETTPKHNITVVATKVNDPLLYSRVDVVITVLDVNEFPPELSSPYEVFVCEDAKVGQVIQVFSATDRDMPNIGHRFFFKSPRDIRNKNFTIRDYGNNTAGLVNRRAGFGRRERSVYEVPVVVEDGGFPVQSSTGTLSVRVCACDVSGSILDCSTKAFLLPLGLSPGALLAILLCVIILLSIVVLSVSLKRHRKKDALMSSKEDARDNVIRYDDEGGGEEDTQAFDIGTLRHPEAVEDSSVHRYDLRDDRNGEDVQVYLQQRLQENHQDDTEPPYDSLATFAYEGSGSAAESLSSIDSQTHEIDFSLDLTSMGDLGPRFSDLTLILSMRKDNEGESRLPHAEGSEPRRDD</sequence>
<dbReference type="InterPro" id="IPR039808">
    <property type="entry name" value="Cadherin"/>
</dbReference>
<dbReference type="Gene3D" id="2.60.40.60">
    <property type="entry name" value="Cadherins"/>
    <property type="match status" value="5"/>
</dbReference>
<dbReference type="FunFam" id="2.60.40.60:FF:000009">
    <property type="entry name" value="Cadherin 24"/>
    <property type="match status" value="1"/>
</dbReference>
<dbReference type="SUPFAM" id="SSF49313">
    <property type="entry name" value="Cadherin-like"/>
    <property type="match status" value="5"/>
</dbReference>
<evidence type="ECO:0000256" key="5">
    <source>
        <dbReference type="ARBA" id="ARBA00022729"/>
    </source>
</evidence>
<dbReference type="GO" id="GO:0016477">
    <property type="term" value="P:cell migration"/>
    <property type="evidence" value="ECO:0007669"/>
    <property type="project" value="TreeGrafter"/>
</dbReference>
<keyword evidence="4" id="KW-0479">Metal-binding</keyword>
<evidence type="ECO:0000256" key="12">
    <source>
        <dbReference type="ARBA" id="ARBA00069585"/>
    </source>
</evidence>
<comment type="subcellular location">
    <subcellularLocation>
        <location evidence="1 14">Cell membrane</location>
        <topology evidence="1 14">Single-pass type I membrane protein</topology>
    </subcellularLocation>
</comment>
<feature type="domain" description="Cadherin" evidence="18">
    <location>
        <begin position="295"/>
        <end position="409"/>
    </location>
</feature>
<accession>A0AAD5AHQ1</accession>
<feature type="domain" description="Cadherin" evidence="18">
    <location>
        <begin position="513"/>
        <end position="629"/>
    </location>
</feature>
<feature type="domain" description="Cadherin" evidence="18">
    <location>
        <begin position="186"/>
        <end position="294"/>
    </location>
</feature>
<feature type="transmembrane region" description="Helical" evidence="17">
    <location>
        <begin position="6"/>
        <end position="28"/>
    </location>
</feature>
<keyword evidence="6" id="KW-0677">Repeat</keyword>
<evidence type="ECO:0000256" key="14">
    <source>
        <dbReference type="RuleBase" id="RU003318"/>
    </source>
</evidence>
<feature type="transmembrane region" description="Helical" evidence="17">
    <location>
        <begin position="639"/>
        <end position="660"/>
    </location>
</feature>
<dbReference type="GO" id="GO:0005912">
    <property type="term" value="C:adherens junction"/>
    <property type="evidence" value="ECO:0007669"/>
    <property type="project" value="TreeGrafter"/>
</dbReference>
<dbReference type="GO" id="GO:0002009">
    <property type="term" value="P:morphogenesis of an epithelium"/>
    <property type="evidence" value="ECO:0007669"/>
    <property type="project" value="UniProtKB-ARBA"/>
</dbReference>
<evidence type="ECO:0000256" key="6">
    <source>
        <dbReference type="ARBA" id="ARBA00022737"/>
    </source>
</evidence>
<proteinExistence type="predicted"/>
<dbReference type="EMBL" id="MU551711">
    <property type="protein sequence ID" value="KAI5616939.1"/>
    <property type="molecule type" value="Genomic_DNA"/>
</dbReference>
<feature type="transmembrane region" description="Helical" evidence="17">
    <location>
        <begin position="33"/>
        <end position="52"/>
    </location>
</feature>
<evidence type="ECO:0000313" key="20">
    <source>
        <dbReference type="Proteomes" id="UP001205998"/>
    </source>
</evidence>
<keyword evidence="5" id="KW-0732">Signal</keyword>
<evidence type="ECO:0000256" key="16">
    <source>
        <dbReference type="SAM" id="MobiDB-lite"/>
    </source>
</evidence>
<evidence type="ECO:0000256" key="4">
    <source>
        <dbReference type="ARBA" id="ARBA00022723"/>
    </source>
</evidence>
<keyword evidence="8 14" id="KW-0130">Cell adhesion</keyword>
<name>A0AAD5AHQ1_SILAS</name>
<dbReference type="GO" id="GO:0034332">
    <property type="term" value="P:adherens junction organization"/>
    <property type="evidence" value="ECO:0007669"/>
    <property type="project" value="TreeGrafter"/>
</dbReference>
<protein>
    <recommendedName>
        <fullName evidence="12">Cadherin-12</fullName>
    </recommendedName>
</protein>
<dbReference type="PANTHER" id="PTHR24027">
    <property type="entry name" value="CADHERIN-23"/>
    <property type="match status" value="1"/>
</dbReference>
<feature type="domain" description="Cadherin" evidence="18">
    <location>
        <begin position="410"/>
        <end position="513"/>
    </location>
</feature>